<dbReference type="PANTHER" id="PTHR12992:SF11">
    <property type="entry name" value="MITOCHONDRIAL COENZYME A DIPHOSPHATASE NUDT8"/>
    <property type="match status" value="1"/>
</dbReference>
<comment type="cofactor">
    <cofactor evidence="1">
        <name>Mn(2+)</name>
        <dbReference type="ChEBI" id="CHEBI:29035"/>
    </cofactor>
</comment>
<protein>
    <submittedName>
        <fullName evidence="8">CoA pyrophosphatase</fullName>
    </submittedName>
</protein>
<dbReference type="RefSeq" id="WP_121215045.1">
    <property type="nucleotide sequence ID" value="NZ_JAMYWW010000001.1"/>
</dbReference>
<dbReference type="SUPFAM" id="SSF55811">
    <property type="entry name" value="Nudix"/>
    <property type="match status" value="1"/>
</dbReference>
<proteinExistence type="predicted"/>
<keyword evidence="5" id="KW-0460">Magnesium</keyword>
<dbReference type="InterPro" id="IPR015797">
    <property type="entry name" value="NUDIX_hydrolase-like_dom_sf"/>
</dbReference>
<evidence type="ECO:0000256" key="5">
    <source>
        <dbReference type="ARBA" id="ARBA00022842"/>
    </source>
</evidence>
<name>A0A494YZ88_9BACL</name>
<evidence type="ECO:0000256" key="6">
    <source>
        <dbReference type="ARBA" id="ARBA00023211"/>
    </source>
</evidence>
<evidence type="ECO:0000259" key="7">
    <source>
        <dbReference type="PROSITE" id="PS51462"/>
    </source>
</evidence>
<evidence type="ECO:0000313" key="8">
    <source>
        <dbReference type="EMBL" id="RKQ15317.1"/>
    </source>
</evidence>
<dbReference type="InterPro" id="IPR045121">
    <property type="entry name" value="CoAse"/>
</dbReference>
<dbReference type="GO" id="GO:0046872">
    <property type="term" value="F:metal ion binding"/>
    <property type="evidence" value="ECO:0007669"/>
    <property type="project" value="UniProtKB-KW"/>
</dbReference>
<dbReference type="Pfam" id="PF00293">
    <property type="entry name" value="NUDIX"/>
    <property type="match status" value="1"/>
</dbReference>
<dbReference type="GO" id="GO:0010945">
    <property type="term" value="F:coenzyme A diphosphatase activity"/>
    <property type="evidence" value="ECO:0007669"/>
    <property type="project" value="InterPro"/>
</dbReference>
<dbReference type="AlphaFoldDB" id="A0A494YZ88"/>
<sequence length="205" mass="23768">MFLEKLKNQIQQNKFHFIGEETAFKSAVLIPLVEIENEWHILFEVRSFTLRKQPGDISFPGGKIDDTDSSPLAAALRETSEELGINPKTINVIGELSPYIASPSFVVYPSVATLDYHQLSFNKDEVEEVFTVPVKWLLQYEPYMHSVSVEIAPKADFPFEKIMNGANYQWRTRSIEEWFFDYGKYTIWGLTARILKHFVEQLKKL</sequence>
<evidence type="ECO:0000313" key="9">
    <source>
        <dbReference type="Proteomes" id="UP000272238"/>
    </source>
</evidence>
<evidence type="ECO:0000256" key="2">
    <source>
        <dbReference type="ARBA" id="ARBA00001946"/>
    </source>
</evidence>
<dbReference type="InterPro" id="IPR000086">
    <property type="entry name" value="NUDIX_hydrolase_dom"/>
</dbReference>
<reference evidence="8 9" key="1">
    <citation type="journal article" date="2016" name="Antonie Van Leeuwenhoek">
        <title>Lysinibacillus endophyticus sp. nov., an indole-3-acetic acid producing endophytic bacterium isolated from corn root (Zea mays cv. Xinken-5).</title>
        <authorList>
            <person name="Yu J."/>
            <person name="Guan X."/>
            <person name="Liu C."/>
            <person name="Xiang W."/>
            <person name="Yu Z."/>
            <person name="Liu X."/>
            <person name="Wang G."/>
        </authorList>
    </citation>
    <scope>NUCLEOTIDE SEQUENCE [LARGE SCALE GENOMIC DNA]</scope>
    <source>
        <strain evidence="8 9">DSM 100506</strain>
    </source>
</reference>
<comment type="cofactor">
    <cofactor evidence="2">
        <name>Mg(2+)</name>
        <dbReference type="ChEBI" id="CHEBI:18420"/>
    </cofactor>
</comment>
<accession>A0A494YZ88</accession>
<gene>
    <name evidence="8" type="ORF">D8M03_12110</name>
</gene>
<dbReference type="PROSITE" id="PS51462">
    <property type="entry name" value="NUDIX"/>
    <property type="match status" value="1"/>
</dbReference>
<feature type="domain" description="Nudix hydrolase" evidence="7">
    <location>
        <begin position="23"/>
        <end position="157"/>
    </location>
</feature>
<keyword evidence="9" id="KW-1185">Reference proteome</keyword>
<dbReference type="Gene3D" id="3.90.79.10">
    <property type="entry name" value="Nucleoside Triphosphate Pyrophosphohydrolase"/>
    <property type="match status" value="1"/>
</dbReference>
<comment type="caution">
    <text evidence="8">The sequence shown here is derived from an EMBL/GenBank/DDBJ whole genome shotgun (WGS) entry which is preliminary data.</text>
</comment>
<dbReference type="CDD" id="cd03426">
    <property type="entry name" value="NUDIX_CoAse_Nudt7"/>
    <property type="match status" value="1"/>
</dbReference>
<dbReference type="OrthoDB" id="9802805at2"/>
<dbReference type="PANTHER" id="PTHR12992">
    <property type="entry name" value="NUDIX HYDROLASE"/>
    <property type="match status" value="1"/>
</dbReference>
<evidence type="ECO:0000256" key="3">
    <source>
        <dbReference type="ARBA" id="ARBA00022723"/>
    </source>
</evidence>
<dbReference type="EMBL" id="RBZN01000031">
    <property type="protein sequence ID" value="RKQ15317.1"/>
    <property type="molecule type" value="Genomic_DNA"/>
</dbReference>
<evidence type="ECO:0000256" key="1">
    <source>
        <dbReference type="ARBA" id="ARBA00001936"/>
    </source>
</evidence>
<keyword evidence="3" id="KW-0479">Metal-binding</keyword>
<keyword evidence="4" id="KW-0378">Hydrolase</keyword>
<evidence type="ECO:0000256" key="4">
    <source>
        <dbReference type="ARBA" id="ARBA00022801"/>
    </source>
</evidence>
<organism evidence="8 9">
    <name type="scientific">Ureibacillus endophyticus</name>
    <dbReference type="NCBI Taxonomy" id="1978490"/>
    <lineage>
        <taxon>Bacteria</taxon>
        <taxon>Bacillati</taxon>
        <taxon>Bacillota</taxon>
        <taxon>Bacilli</taxon>
        <taxon>Bacillales</taxon>
        <taxon>Caryophanaceae</taxon>
        <taxon>Ureibacillus</taxon>
    </lineage>
</organism>
<dbReference type="Proteomes" id="UP000272238">
    <property type="component" value="Unassembled WGS sequence"/>
</dbReference>
<keyword evidence="6" id="KW-0464">Manganese</keyword>